<dbReference type="EMBL" id="SNYN01000003">
    <property type="protein sequence ID" value="TDQ53790.1"/>
    <property type="molecule type" value="Genomic_DNA"/>
</dbReference>
<evidence type="ECO:0000313" key="2">
    <source>
        <dbReference type="EMBL" id="TDQ53790.1"/>
    </source>
</evidence>
<evidence type="ECO:0000313" key="3">
    <source>
        <dbReference type="Proteomes" id="UP000295281"/>
    </source>
</evidence>
<dbReference type="CDD" id="cd00093">
    <property type="entry name" value="HTH_XRE"/>
    <property type="match status" value="1"/>
</dbReference>
<dbReference type="InterPro" id="IPR010982">
    <property type="entry name" value="Lambda_DNA-bd_dom_sf"/>
</dbReference>
<dbReference type="InterPro" id="IPR001387">
    <property type="entry name" value="Cro/C1-type_HTH"/>
</dbReference>
<dbReference type="RefSeq" id="WP_133740698.1">
    <property type="nucleotide sequence ID" value="NZ_SNYN01000003.1"/>
</dbReference>
<comment type="caution">
    <text evidence="2">The sequence shown here is derived from an EMBL/GenBank/DDBJ whole genome shotgun (WGS) entry which is preliminary data.</text>
</comment>
<name>A0A4V3D8Z0_9ACTN</name>
<dbReference type="GO" id="GO:0003677">
    <property type="term" value="F:DNA binding"/>
    <property type="evidence" value="ECO:0007669"/>
    <property type="project" value="InterPro"/>
</dbReference>
<dbReference type="OrthoDB" id="3213425at2"/>
<reference evidence="2 3" key="1">
    <citation type="submission" date="2019-03" db="EMBL/GenBank/DDBJ databases">
        <title>Genomic Encyclopedia of Type Strains, Phase IV (KMG-IV): sequencing the most valuable type-strain genomes for metagenomic binning, comparative biology and taxonomic classification.</title>
        <authorList>
            <person name="Goeker M."/>
        </authorList>
    </citation>
    <scope>NUCLEOTIDE SEQUENCE [LARGE SCALE GENOMIC DNA]</scope>
    <source>
        <strain evidence="2 3">DSM 46770</strain>
    </source>
</reference>
<sequence length="202" mass="21281">MSADRSPTCEPPAPPRAVADWFGAEVRHWRRHRALTVKALARRVNAAPALVGQVEAGACPCPAPLALALDEVLGTGGVLFRAWPLLHAGTAAPGPAPYAPAPRPAPPGPDAVLPDHVLARSDVREALAAHDFGTVFRLARKWGGISYSRIAIACDMNPARVGHLAKGNGRVTTHDKITEIADALRVPGRLVGLQPRPWEAAG</sequence>
<feature type="domain" description="HTH cro/C1-type" evidence="1">
    <location>
        <begin position="135"/>
        <end position="191"/>
    </location>
</feature>
<dbReference type="SUPFAM" id="SSF47413">
    <property type="entry name" value="lambda repressor-like DNA-binding domains"/>
    <property type="match status" value="1"/>
</dbReference>
<dbReference type="Pfam" id="PF13560">
    <property type="entry name" value="HTH_31"/>
    <property type="match status" value="1"/>
</dbReference>
<organism evidence="2 3">
    <name type="scientific">Actinorugispora endophytica</name>
    <dbReference type="NCBI Taxonomy" id="1605990"/>
    <lineage>
        <taxon>Bacteria</taxon>
        <taxon>Bacillati</taxon>
        <taxon>Actinomycetota</taxon>
        <taxon>Actinomycetes</taxon>
        <taxon>Streptosporangiales</taxon>
        <taxon>Nocardiopsidaceae</taxon>
        <taxon>Actinorugispora</taxon>
    </lineage>
</organism>
<dbReference type="Proteomes" id="UP000295281">
    <property type="component" value="Unassembled WGS sequence"/>
</dbReference>
<gene>
    <name evidence="2" type="ORF">EV190_103241</name>
</gene>
<accession>A0A4V3D8Z0</accession>
<keyword evidence="3" id="KW-1185">Reference proteome</keyword>
<proteinExistence type="predicted"/>
<protein>
    <submittedName>
        <fullName evidence="2">Helix-turn-helix protein</fullName>
    </submittedName>
</protein>
<dbReference type="AlphaFoldDB" id="A0A4V3D8Z0"/>
<evidence type="ECO:0000259" key="1">
    <source>
        <dbReference type="SMART" id="SM00530"/>
    </source>
</evidence>
<dbReference type="SMART" id="SM00530">
    <property type="entry name" value="HTH_XRE"/>
    <property type="match status" value="2"/>
</dbReference>
<feature type="domain" description="HTH cro/C1-type" evidence="1">
    <location>
        <begin position="25"/>
        <end position="80"/>
    </location>
</feature>